<reference evidence="1 2" key="1">
    <citation type="submission" date="2023-08" db="EMBL/GenBank/DDBJ databases">
        <authorList>
            <person name="Palmer J.M."/>
        </authorList>
    </citation>
    <scope>NUCLEOTIDE SEQUENCE [LARGE SCALE GENOMIC DNA]</scope>
    <source>
        <strain evidence="1 2">TWF481</strain>
    </source>
</reference>
<name>A0AAV9WFW2_9PEZI</name>
<sequence length="217" mass="24095">MTTPLQKLLPRDPIDEILRTTSESHLRTLLRSLCDSSPEIKSKTQHLHTTILSRPPPPPPKGINLDDGTWIVIPNKYHPRKKKLWGTPTTPTVSTAVGGGSCSYNQTGLKRRFKFNRAEMDPYYKPSPPYSRNDIKDPPGMEERLPITHPINERNGKLNLPSLSETMGVSGEYSLELPPMLCLNGRDEVGVTREDVVKLDGGEVRSATGDGEVVYVG</sequence>
<dbReference type="EMBL" id="JAVHJL010000003">
    <property type="protein sequence ID" value="KAK6507717.1"/>
    <property type="molecule type" value="Genomic_DNA"/>
</dbReference>
<keyword evidence="2" id="KW-1185">Reference proteome</keyword>
<comment type="caution">
    <text evidence="1">The sequence shown here is derived from an EMBL/GenBank/DDBJ whole genome shotgun (WGS) entry which is preliminary data.</text>
</comment>
<accession>A0AAV9WFW2</accession>
<evidence type="ECO:0000313" key="2">
    <source>
        <dbReference type="Proteomes" id="UP001370758"/>
    </source>
</evidence>
<dbReference type="Proteomes" id="UP001370758">
    <property type="component" value="Unassembled WGS sequence"/>
</dbReference>
<gene>
    <name evidence="1" type="ORF">TWF481_006139</name>
</gene>
<dbReference type="AlphaFoldDB" id="A0AAV9WFW2"/>
<proteinExistence type="predicted"/>
<evidence type="ECO:0000313" key="1">
    <source>
        <dbReference type="EMBL" id="KAK6507717.1"/>
    </source>
</evidence>
<protein>
    <submittedName>
        <fullName evidence="1">Uncharacterized protein</fullName>
    </submittedName>
</protein>
<organism evidence="1 2">
    <name type="scientific">Arthrobotrys musiformis</name>
    <dbReference type="NCBI Taxonomy" id="47236"/>
    <lineage>
        <taxon>Eukaryota</taxon>
        <taxon>Fungi</taxon>
        <taxon>Dikarya</taxon>
        <taxon>Ascomycota</taxon>
        <taxon>Pezizomycotina</taxon>
        <taxon>Orbiliomycetes</taxon>
        <taxon>Orbiliales</taxon>
        <taxon>Orbiliaceae</taxon>
        <taxon>Arthrobotrys</taxon>
    </lineage>
</organism>